<dbReference type="eggNOG" id="COG3448">
    <property type="taxonomic scope" value="Bacteria"/>
</dbReference>
<keyword evidence="1" id="KW-1133">Transmembrane helix</keyword>
<reference evidence="3 4" key="1">
    <citation type="journal article" date="2012" name="J. Bacteriol.">
        <title>Complete genome sequence of Enterobacter aerogenes KCTC 2190.</title>
        <authorList>
            <person name="Shin S.H."/>
            <person name="Kim S."/>
            <person name="Kim J.Y."/>
            <person name="Lee S."/>
            <person name="Um Y."/>
            <person name="Oh M.K."/>
            <person name="Kim Y.R."/>
            <person name="Lee J."/>
            <person name="Yang K.S."/>
        </authorList>
    </citation>
    <scope>NUCLEOTIDE SEQUENCE [LARGE SCALE GENOMIC DNA]</scope>
    <source>
        <strain evidence="3 4">KCTC 2190</strain>
    </source>
</reference>
<dbReference type="KEGG" id="eae:EAE_23285"/>
<organism evidence="3 4">
    <name type="scientific">Klebsiella aerogenes (strain ATCC 13048 / DSM 30053 / CCUG 1429 / JCM 1235 / KCTC 2190 / NBRC 13534 / NCIMB 10102 / NCTC 10006 / CDC 819-56)</name>
    <name type="common">Enterobacter aerogenes</name>
    <dbReference type="NCBI Taxonomy" id="1028307"/>
    <lineage>
        <taxon>Bacteria</taxon>
        <taxon>Pseudomonadati</taxon>
        <taxon>Pseudomonadota</taxon>
        <taxon>Gammaproteobacteria</taxon>
        <taxon>Enterobacterales</taxon>
        <taxon>Enterobacteriaceae</taxon>
        <taxon>Klebsiella/Raoultella group</taxon>
        <taxon>Klebsiella</taxon>
    </lineage>
</organism>
<gene>
    <name evidence="3" type="ordered locus">EAE_23285</name>
</gene>
<dbReference type="Proteomes" id="UP000008881">
    <property type="component" value="Chromosome"/>
</dbReference>
<dbReference type="PANTHER" id="PTHR33741:SF5">
    <property type="entry name" value="TRANSMEMBRANE PROTEIN DDB_G0269096-RELATED"/>
    <property type="match status" value="1"/>
</dbReference>
<dbReference type="RefSeq" id="WP_015365839.1">
    <property type="nucleotide sequence ID" value="NC_015663.1"/>
</dbReference>
<feature type="transmembrane region" description="Helical" evidence="1">
    <location>
        <begin position="107"/>
        <end position="125"/>
    </location>
</feature>
<sequence>MLRVLQRPLFSRARIFLGRLKPHALPVAKKHIVLGSIGAGTGLAVTSMFSHWLLGEVNLWFIAPMGASAVLLFGVPSSPLAQPWSIVGGNVLSALIGVTVGLLVPDTAIACGLAAALAIAGMYFLRCLHPPGGAVALTAILGGAGVHSEGYQFVLTPVLLNSMMLALLAIVFNNLVGRRYPHPLAAEEVKPNVVPMGIAVTREDIHAALMEGQFLDIGEDDVQELLENIEQQARLRLAAGQKARQ</sequence>
<feature type="transmembrane region" description="Helical" evidence="1">
    <location>
        <begin position="132"/>
        <end position="148"/>
    </location>
</feature>
<dbReference type="InterPro" id="IPR058581">
    <property type="entry name" value="TM_HPP"/>
</dbReference>
<dbReference type="PANTHER" id="PTHR33741">
    <property type="entry name" value="TRANSMEMBRANE PROTEIN DDB_G0269096-RELATED"/>
    <property type="match status" value="1"/>
</dbReference>
<feature type="transmembrane region" description="Helical" evidence="1">
    <location>
        <begin position="32"/>
        <end position="53"/>
    </location>
</feature>
<name>A0A0H3FYE7_KLEAK</name>
<dbReference type="InterPro" id="IPR007065">
    <property type="entry name" value="HPP"/>
</dbReference>
<dbReference type="GeneID" id="93312828"/>
<accession>A0A0H3FYE7</accession>
<evidence type="ECO:0000256" key="1">
    <source>
        <dbReference type="SAM" id="Phobius"/>
    </source>
</evidence>
<feature type="transmembrane region" description="Helical" evidence="1">
    <location>
        <begin position="59"/>
        <end position="76"/>
    </location>
</feature>
<keyword evidence="4" id="KW-1185">Reference proteome</keyword>
<dbReference type="PATRIC" id="fig|1028307.3.peg.4614"/>
<keyword evidence="1" id="KW-0812">Transmembrane</keyword>
<feature type="domain" description="HPP transmembrane region" evidence="2">
    <location>
        <begin position="30"/>
        <end position="181"/>
    </location>
</feature>
<dbReference type="Pfam" id="PF04982">
    <property type="entry name" value="TM_HPP"/>
    <property type="match status" value="1"/>
</dbReference>
<dbReference type="HOGENOM" id="CLU_040397_1_0_6"/>
<dbReference type="EMBL" id="CP002824">
    <property type="protein sequence ID" value="AEG99556.1"/>
    <property type="molecule type" value="Genomic_DNA"/>
</dbReference>
<feature type="transmembrane region" description="Helical" evidence="1">
    <location>
        <begin position="154"/>
        <end position="176"/>
    </location>
</feature>
<dbReference type="AlphaFoldDB" id="A0A0H3FYE7"/>
<proteinExistence type="predicted"/>
<dbReference type="OrthoDB" id="9811720at2"/>
<keyword evidence="1" id="KW-0472">Membrane</keyword>
<evidence type="ECO:0000313" key="3">
    <source>
        <dbReference type="EMBL" id="AEG99556.1"/>
    </source>
</evidence>
<evidence type="ECO:0000313" key="4">
    <source>
        <dbReference type="Proteomes" id="UP000008881"/>
    </source>
</evidence>
<protein>
    <submittedName>
        <fullName evidence="3">HPP family protein</fullName>
    </submittedName>
</protein>
<evidence type="ECO:0000259" key="2">
    <source>
        <dbReference type="Pfam" id="PF04982"/>
    </source>
</evidence>